<gene>
    <name evidence="5 8" type="primary">truB</name>
    <name evidence="8" type="ORF">DBV39_01405</name>
</gene>
<dbReference type="GO" id="GO:0031119">
    <property type="term" value="P:tRNA pseudouridine synthesis"/>
    <property type="evidence" value="ECO:0007669"/>
    <property type="project" value="UniProtKB-UniRule"/>
</dbReference>
<comment type="catalytic activity">
    <reaction evidence="1 5">
        <text>uridine(55) in tRNA = pseudouridine(55) in tRNA</text>
        <dbReference type="Rhea" id="RHEA:42532"/>
        <dbReference type="Rhea" id="RHEA-COMP:10101"/>
        <dbReference type="Rhea" id="RHEA-COMP:10102"/>
        <dbReference type="ChEBI" id="CHEBI:65314"/>
        <dbReference type="ChEBI" id="CHEBI:65315"/>
        <dbReference type="EC" id="5.4.99.25"/>
    </reaction>
</comment>
<dbReference type="InterPro" id="IPR032819">
    <property type="entry name" value="TruB_C"/>
</dbReference>
<dbReference type="GO" id="GO:1990481">
    <property type="term" value="P:mRNA pseudouridine synthesis"/>
    <property type="evidence" value="ECO:0007669"/>
    <property type="project" value="TreeGrafter"/>
</dbReference>
<dbReference type="InterPro" id="IPR002501">
    <property type="entry name" value="PsdUridine_synth_N"/>
</dbReference>
<dbReference type="InterPro" id="IPR020103">
    <property type="entry name" value="PsdUridine_synth_cat_dom_sf"/>
</dbReference>
<dbReference type="SUPFAM" id="SSF55120">
    <property type="entry name" value="Pseudouridine synthase"/>
    <property type="match status" value="1"/>
</dbReference>
<dbReference type="GO" id="GO:0160148">
    <property type="term" value="F:tRNA pseudouridine(55) synthase activity"/>
    <property type="evidence" value="ECO:0007669"/>
    <property type="project" value="UniProtKB-EC"/>
</dbReference>
<evidence type="ECO:0000256" key="1">
    <source>
        <dbReference type="ARBA" id="ARBA00000385"/>
    </source>
</evidence>
<dbReference type="PANTHER" id="PTHR13767">
    <property type="entry name" value="TRNA-PSEUDOURIDINE SYNTHASE"/>
    <property type="match status" value="1"/>
</dbReference>
<dbReference type="PANTHER" id="PTHR13767:SF2">
    <property type="entry name" value="PSEUDOURIDYLATE SYNTHASE TRUB1"/>
    <property type="match status" value="1"/>
</dbReference>
<evidence type="ECO:0000313" key="9">
    <source>
        <dbReference type="Proteomes" id="UP000244571"/>
    </source>
</evidence>
<organism evidence="8 9">
    <name type="scientific">Orrella marina</name>
    <dbReference type="NCBI Taxonomy" id="2163011"/>
    <lineage>
        <taxon>Bacteria</taxon>
        <taxon>Pseudomonadati</taxon>
        <taxon>Pseudomonadota</taxon>
        <taxon>Betaproteobacteria</taxon>
        <taxon>Burkholderiales</taxon>
        <taxon>Alcaligenaceae</taxon>
        <taxon>Orrella</taxon>
    </lineage>
</organism>
<dbReference type="GO" id="GO:0003723">
    <property type="term" value="F:RNA binding"/>
    <property type="evidence" value="ECO:0007669"/>
    <property type="project" value="InterPro"/>
</dbReference>
<dbReference type="InterPro" id="IPR014780">
    <property type="entry name" value="tRNA_psdUridine_synth_TruB"/>
</dbReference>
<evidence type="ECO:0000259" key="6">
    <source>
        <dbReference type="Pfam" id="PF01509"/>
    </source>
</evidence>
<evidence type="ECO:0000256" key="4">
    <source>
        <dbReference type="ARBA" id="ARBA00023235"/>
    </source>
</evidence>
<feature type="active site" description="Nucleophile" evidence="5">
    <location>
        <position position="46"/>
    </location>
</feature>
<proteinExistence type="inferred from homology"/>
<evidence type="ECO:0000256" key="3">
    <source>
        <dbReference type="ARBA" id="ARBA00022694"/>
    </source>
</evidence>
<evidence type="ECO:0000256" key="5">
    <source>
        <dbReference type="HAMAP-Rule" id="MF_01080"/>
    </source>
</evidence>
<name>A0A2R4XFK6_9BURK</name>
<dbReference type="Gene3D" id="3.30.2350.10">
    <property type="entry name" value="Pseudouridine synthase"/>
    <property type="match status" value="1"/>
</dbReference>
<dbReference type="Pfam" id="PF16198">
    <property type="entry name" value="TruB_C_2"/>
    <property type="match status" value="1"/>
</dbReference>
<dbReference type="CDD" id="cd02573">
    <property type="entry name" value="PseudoU_synth_EcTruB"/>
    <property type="match status" value="1"/>
</dbReference>
<evidence type="ECO:0000259" key="7">
    <source>
        <dbReference type="Pfam" id="PF16198"/>
    </source>
</evidence>
<keyword evidence="3 5" id="KW-0819">tRNA processing</keyword>
<keyword evidence="4 5" id="KW-0413">Isomerase</keyword>
<dbReference type="HAMAP" id="MF_01080">
    <property type="entry name" value="TruB_bact"/>
    <property type="match status" value="1"/>
</dbReference>
<dbReference type="Proteomes" id="UP000244571">
    <property type="component" value="Chromosome"/>
</dbReference>
<dbReference type="EMBL" id="CP028901">
    <property type="protein sequence ID" value="AWB32592.1"/>
    <property type="molecule type" value="Genomic_DNA"/>
</dbReference>
<protein>
    <recommendedName>
        <fullName evidence="5">tRNA pseudouridine synthase B</fullName>
        <ecNumber evidence="5">5.4.99.25</ecNumber>
    </recommendedName>
    <alternativeName>
        <fullName evidence="5">tRNA pseudouridine(55) synthase</fullName>
        <shortName evidence="5">Psi55 synthase</shortName>
    </alternativeName>
    <alternativeName>
        <fullName evidence="5">tRNA pseudouridylate synthase</fullName>
    </alternativeName>
    <alternativeName>
        <fullName evidence="5">tRNA-uridine isomerase</fullName>
    </alternativeName>
</protein>
<keyword evidence="9" id="KW-1185">Reference proteome</keyword>
<reference evidence="8 9" key="1">
    <citation type="submission" date="2018-04" db="EMBL/GenBank/DDBJ databases">
        <title>Bordetella sp. HZ20 isolated from seawater.</title>
        <authorList>
            <person name="Sun C."/>
        </authorList>
    </citation>
    <scope>NUCLEOTIDE SEQUENCE [LARGE SCALE GENOMIC DNA]</scope>
    <source>
        <strain evidence="8 9">HZ20</strain>
    </source>
</reference>
<comment type="function">
    <text evidence="5">Responsible for synthesis of pseudouridine from uracil-55 in the psi GC loop of transfer RNAs.</text>
</comment>
<evidence type="ECO:0000256" key="2">
    <source>
        <dbReference type="ARBA" id="ARBA00005642"/>
    </source>
</evidence>
<dbReference type="AlphaFoldDB" id="A0A2R4XFK6"/>
<evidence type="ECO:0000313" key="8">
    <source>
        <dbReference type="EMBL" id="AWB32592.1"/>
    </source>
</evidence>
<accession>A0A2R4XFK6</accession>
<dbReference type="OrthoDB" id="9802309at2"/>
<dbReference type="NCBIfam" id="TIGR00431">
    <property type="entry name" value="TruB"/>
    <property type="match status" value="1"/>
</dbReference>
<dbReference type="RefSeq" id="WP_108620033.1">
    <property type="nucleotide sequence ID" value="NZ_CP028901.1"/>
</dbReference>
<comment type="similarity">
    <text evidence="2 5">Belongs to the pseudouridine synthase TruB family. Type 1 subfamily.</text>
</comment>
<dbReference type="EC" id="5.4.99.25" evidence="5"/>
<feature type="domain" description="tRNA pseudouridylate synthase B C-terminal" evidence="7">
    <location>
        <begin position="181"/>
        <end position="221"/>
    </location>
</feature>
<dbReference type="Pfam" id="PF01509">
    <property type="entry name" value="TruB_N"/>
    <property type="match status" value="1"/>
</dbReference>
<feature type="domain" description="Pseudouridine synthase II N-terminal" evidence="6">
    <location>
        <begin position="31"/>
        <end position="180"/>
    </location>
</feature>
<sequence>MRKRRGRVLDGLLLLDKPVDLSSNHALQRAKRLFDAQKAGHTGTLDPFATGLLICCFGRMTKIAGHMLEADKTYVATMQLGVETDSGDLTGEVTARHEIAPALGQEEIGQALAQFEGEIEQLPPMTSALKHKGKPLYTYARQGIEIERQPRKVTIYRIRLLDLDGSIARFEVECSKGTYIRTLAQDVGRVLGVGAHLVGLQRTRIGPFDIKDAYSLERLAALEEIDSALIGPTELPDELKGAVPMPAGSPHPV</sequence>
<dbReference type="KEGG" id="boz:DBV39_01405"/>